<dbReference type="SUPFAM" id="SSF55347">
    <property type="entry name" value="Glyceraldehyde-3-phosphate dehydrogenase-like, C-terminal domain"/>
    <property type="match status" value="1"/>
</dbReference>
<evidence type="ECO:0000256" key="4">
    <source>
        <dbReference type="ARBA" id="ARBA00022857"/>
    </source>
</evidence>
<dbReference type="Pfam" id="PF01113">
    <property type="entry name" value="DapB_N"/>
    <property type="match status" value="1"/>
</dbReference>
<dbReference type="GO" id="GO:0008839">
    <property type="term" value="F:4-hydroxy-tetrahydrodipicolinate reductase"/>
    <property type="evidence" value="ECO:0007669"/>
    <property type="project" value="UniProtKB-EC"/>
</dbReference>
<keyword evidence="7 13" id="KW-0520">NAD</keyword>
<name>A0ABV7M9I5_9PROT</name>
<keyword evidence="8 13" id="KW-0457">Lysine biosynthesis</keyword>
<organism evidence="16 17">
    <name type="scientific">Parvularcula lutaonensis</name>
    <dbReference type="NCBI Taxonomy" id="491923"/>
    <lineage>
        <taxon>Bacteria</taxon>
        <taxon>Pseudomonadati</taxon>
        <taxon>Pseudomonadota</taxon>
        <taxon>Alphaproteobacteria</taxon>
        <taxon>Parvularculales</taxon>
        <taxon>Parvularculaceae</taxon>
        <taxon>Parvularcula</taxon>
    </lineage>
</organism>
<keyword evidence="17" id="KW-1185">Reference proteome</keyword>
<dbReference type="RefSeq" id="WP_229786108.1">
    <property type="nucleotide sequence ID" value="NZ_BMXU01000001.1"/>
</dbReference>
<evidence type="ECO:0000256" key="1">
    <source>
        <dbReference type="ARBA" id="ARBA00006642"/>
    </source>
</evidence>
<comment type="pathway">
    <text evidence="9 13">Amino-acid biosynthesis; L-lysine biosynthesis via DAP pathway; (S)-tetrahydrodipicolinate from L-aspartate: step 4/4.</text>
</comment>
<dbReference type="Pfam" id="PF05173">
    <property type="entry name" value="DapB_C"/>
    <property type="match status" value="1"/>
</dbReference>
<feature type="active site" description="Proton donor" evidence="13">
    <location>
        <position position="125"/>
    </location>
</feature>
<feature type="binding site" evidence="13">
    <location>
        <begin position="131"/>
        <end position="132"/>
    </location>
    <ligand>
        <name>(S)-2,3,4,5-tetrahydrodipicolinate</name>
        <dbReference type="ChEBI" id="CHEBI:16845"/>
    </ligand>
</feature>
<dbReference type="PANTHER" id="PTHR20836">
    <property type="entry name" value="DIHYDRODIPICOLINATE REDUCTASE"/>
    <property type="match status" value="1"/>
</dbReference>
<feature type="active site" description="Proton donor/acceptor" evidence="13">
    <location>
        <position position="121"/>
    </location>
</feature>
<comment type="caution">
    <text evidence="16">The sequence shown here is derived from an EMBL/GenBank/DDBJ whole genome shotgun (WGS) entry which is preliminary data.</text>
</comment>
<feature type="binding site" evidence="13">
    <location>
        <begin position="65"/>
        <end position="67"/>
    </location>
    <ligand>
        <name>NAD(+)</name>
        <dbReference type="ChEBI" id="CHEBI:57540"/>
    </ligand>
</feature>
<evidence type="ECO:0000256" key="12">
    <source>
        <dbReference type="ARBA" id="ARBA00049396"/>
    </source>
</evidence>
<evidence type="ECO:0000256" key="11">
    <source>
        <dbReference type="ARBA" id="ARBA00049080"/>
    </source>
</evidence>
<dbReference type="PANTHER" id="PTHR20836:SF0">
    <property type="entry name" value="4-HYDROXY-TETRAHYDRODIPICOLINATE REDUCTASE 1, CHLOROPLASTIC-RELATED"/>
    <property type="match status" value="1"/>
</dbReference>
<reference evidence="17" key="1">
    <citation type="journal article" date="2019" name="Int. J. Syst. Evol. Microbiol.">
        <title>The Global Catalogue of Microorganisms (GCM) 10K type strain sequencing project: providing services to taxonomists for standard genome sequencing and annotation.</title>
        <authorList>
            <consortium name="The Broad Institute Genomics Platform"/>
            <consortium name="The Broad Institute Genome Sequencing Center for Infectious Disease"/>
            <person name="Wu L."/>
            <person name="Ma J."/>
        </authorList>
    </citation>
    <scope>NUCLEOTIDE SEQUENCE [LARGE SCALE GENOMIC DNA]</scope>
    <source>
        <strain evidence="17">KCTC 22245</strain>
    </source>
</reference>
<comment type="caution">
    <text evidence="13">Was originally thought to be a dihydrodipicolinate reductase (DHDPR), catalyzing the conversion of dihydrodipicolinate to tetrahydrodipicolinate. However, it was shown in E.coli that the substrate of the enzymatic reaction is not dihydrodipicolinate (DHDP) but in fact (2S,4S)-4-hydroxy-2,3,4,5-tetrahydrodipicolinic acid (HTPA), the product released by the DapA-catalyzed reaction.</text>
</comment>
<dbReference type="CDD" id="cd02274">
    <property type="entry name" value="DHDPR_N"/>
    <property type="match status" value="1"/>
</dbReference>
<evidence type="ECO:0000256" key="9">
    <source>
        <dbReference type="ARBA" id="ARBA00037922"/>
    </source>
</evidence>
<evidence type="ECO:0000256" key="3">
    <source>
        <dbReference type="ARBA" id="ARBA00022605"/>
    </source>
</evidence>
<evidence type="ECO:0000256" key="13">
    <source>
        <dbReference type="HAMAP-Rule" id="MF_00102"/>
    </source>
</evidence>
<comment type="catalytic activity">
    <reaction evidence="11 13">
        <text>(S)-2,3,4,5-tetrahydrodipicolinate + NADP(+) + H2O = (2S,4S)-4-hydroxy-2,3,4,5-tetrahydrodipicolinate + NADPH + H(+)</text>
        <dbReference type="Rhea" id="RHEA:35331"/>
        <dbReference type="ChEBI" id="CHEBI:15377"/>
        <dbReference type="ChEBI" id="CHEBI:15378"/>
        <dbReference type="ChEBI" id="CHEBI:16845"/>
        <dbReference type="ChEBI" id="CHEBI:57783"/>
        <dbReference type="ChEBI" id="CHEBI:58349"/>
        <dbReference type="ChEBI" id="CHEBI:67139"/>
        <dbReference type="EC" id="1.17.1.8"/>
    </reaction>
</comment>
<keyword evidence="2 13" id="KW-0963">Cytoplasm</keyword>
<evidence type="ECO:0000259" key="15">
    <source>
        <dbReference type="Pfam" id="PF05173"/>
    </source>
</evidence>
<comment type="caution">
    <text evidence="13">Lacks conserved residue(s) required for the propagation of feature annotation.</text>
</comment>
<keyword evidence="5 13" id="KW-0220">Diaminopimelate biosynthesis</keyword>
<sequence length="236" mass="25019">MDKMRIALLGGAGRMGRAIKALADCQDFPPREDGAADVLIDFSSPEGTAEAAAYCQEHGIPLVTGTTGLDDDQQAAVREASRHVPIVQSGNMSLGIALLQRLVAEAARSLEGFDIEILETHHRYKKDSPSGTALLLGEAAARARGTALSEAARFERHGRDDERRAEEIGFAVRRGGGVYGEHDVSFLGEGETVSLSHTALGRDAFARGALAAARWVIGKEPGLYGMGAVLGLDPER</sequence>
<keyword evidence="3 13" id="KW-0028">Amino-acid biosynthesis</keyword>
<comment type="function">
    <text evidence="13">Catalyzes the conversion of 4-hydroxy-tetrahydrodipicolinate (HTPA) to tetrahydrodipicolinate.</text>
</comment>
<evidence type="ECO:0000256" key="2">
    <source>
        <dbReference type="ARBA" id="ARBA00022490"/>
    </source>
</evidence>
<dbReference type="Gene3D" id="3.30.360.10">
    <property type="entry name" value="Dihydrodipicolinate Reductase, domain 2"/>
    <property type="match status" value="1"/>
</dbReference>
<evidence type="ECO:0000259" key="14">
    <source>
        <dbReference type="Pfam" id="PF01113"/>
    </source>
</evidence>
<dbReference type="InterPro" id="IPR023940">
    <property type="entry name" value="DHDPR_bac"/>
</dbReference>
<evidence type="ECO:0000256" key="6">
    <source>
        <dbReference type="ARBA" id="ARBA00023002"/>
    </source>
</evidence>
<evidence type="ECO:0000256" key="8">
    <source>
        <dbReference type="ARBA" id="ARBA00023154"/>
    </source>
</evidence>
<dbReference type="SUPFAM" id="SSF51735">
    <property type="entry name" value="NAD(P)-binding Rossmann-fold domains"/>
    <property type="match status" value="1"/>
</dbReference>
<dbReference type="EMBL" id="JBHRVA010000002">
    <property type="protein sequence ID" value="MFC3302109.1"/>
    <property type="molecule type" value="Genomic_DNA"/>
</dbReference>
<gene>
    <name evidence="13 16" type="primary">dapB</name>
    <name evidence="16" type="ORF">ACFONP_05120</name>
</gene>
<comment type="subunit">
    <text evidence="13">Homotetramer.</text>
</comment>
<dbReference type="InterPro" id="IPR000846">
    <property type="entry name" value="DapB_N"/>
</dbReference>
<evidence type="ECO:0000256" key="5">
    <source>
        <dbReference type="ARBA" id="ARBA00022915"/>
    </source>
</evidence>
<dbReference type="HAMAP" id="MF_00102">
    <property type="entry name" value="DapB"/>
    <property type="match status" value="1"/>
</dbReference>
<dbReference type="PIRSF" id="PIRSF000161">
    <property type="entry name" value="DHPR"/>
    <property type="match status" value="1"/>
</dbReference>
<dbReference type="Gene3D" id="3.40.50.720">
    <property type="entry name" value="NAD(P)-binding Rossmann-like Domain"/>
    <property type="match status" value="1"/>
</dbReference>
<dbReference type="NCBIfam" id="TIGR00036">
    <property type="entry name" value="dapB"/>
    <property type="match status" value="1"/>
</dbReference>
<dbReference type="EC" id="1.17.1.8" evidence="10 13"/>
<proteinExistence type="inferred from homology"/>
<comment type="catalytic activity">
    <reaction evidence="12 13">
        <text>(S)-2,3,4,5-tetrahydrodipicolinate + NAD(+) + H2O = (2S,4S)-4-hydroxy-2,3,4,5-tetrahydrodipicolinate + NADH + H(+)</text>
        <dbReference type="Rhea" id="RHEA:35323"/>
        <dbReference type="ChEBI" id="CHEBI:15377"/>
        <dbReference type="ChEBI" id="CHEBI:15378"/>
        <dbReference type="ChEBI" id="CHEBI:16845"/>
        <dbReference type="ChEBI" id="CHEBI:57540"/>
        <dbReference type="ChEBI" id="CHEBI:57945"/>
        <dbReference type="ChEBI" id="CHEBI:67139"/>
        <dbReference type="EC" id="1.17.1.8"/>
    </reaction>
</comment>
<keyword evidence="6 13" id="KW-0560">Oxidoreductase</keyword>
<feature type="binding site" evidence="13">
    <location>
        <begin position="89"/>
        <end position="92"/>
    </location>
    <ligand>
        <name>NAD(+)</name>
        <dbReference type="ChEBI" id="CHEBI:57540"/>
    </ligand>
</feature>
<evidence type="ECO:0000256" key="7">
    <source>
        <dbReference type="ARBA" id="ARBA00023027"/>
    </source>
</evidence>
<feature type="binding site" evidence="13">
    <location>
        <begin position="10"/>
        <end position="15"/>
    </location>
    <ligand>
        <name>NAD(+)</name>
        <dbReference type="ChEBI" id="CHEBI:57540"/>
    </ligand>
</feature>
<dbReference type="Proteomes" id="UP001595607">
    <property type="component" value="Unassembled WGS sequence"/>
</dbReference>
<dbReference type="InterPro" id="IPR022663">
    <property type="entry name" value="DapB_C"/>
</dbReference>
<evidence type="ECO:0000313" key="17">
    <source>
        <dbReference type="Proteomes" id="UP001595607"/>
    </source>
</evidence>
<accession>A0ABV7M9I5</accession>
<dbReference type="PROSITE" id="PS01298">
    <property type="entry name" value="DAPB"/>
    <property type="match status" value="1"/>
</dbReference>
<dbReference type="InterPro" id="IPR036291">
    <property type="entry name" value="NAD(P)-bd_dom_sf"/>
</dbReference>
<keyword evidence="4 13" id="KW-0521">NADP</keyword>
<protein>
    <recommendedName>
        <fullName evidence="10 13">4-hydroxy-tetrahydrodipicolinate reductase</fullName>
        <shortName evidence="13">HTPA reductase</shortName>
        <ecNumber evidence="10 13">1.17.1.8</ecNumber>
    </recommendedName>
</protein>
<dbReference type="InterPro" id="IPR022664">
    <property type="entry name" value="DapB_N_CS"/>
</dbReference>
<evidence type="ECO:0000313" key="16">
    <source>
        <dbReference type="EMBL" id="MFC3302109.1"/>
    </source>
</evidence>
<feature type="domain" description="Dihydrodipicolinate reductase C-terminal" evidence="15">
    <location>
        <begin position="95"/>
        <end position="230"/>
    </location>
</feature>
<evidence type="ECO:0000256" key="10">
    <source>
        <dbReference type="ARBA" id="ARBA00038983"/>
    </source>
</evidence>
<feature type="domain" description="Dihydrodipicolinate reductase N-terminal" evidence="14">
    <location>
        <begin position="35"/>
        <end position="92"/>
    </location>
</feature>
<comment type="subcellular location">
    <subcellularLocation>
        <location evidence="13">Cytoplasm</location>
    </subcellularLocation>
</comment>
<feature type="binding site" evidence="13">
    <location>
        <position position="122"/>
    </location>
    <ligand>
        <name>(S)-2,3,4,5-tetrahydrodipicolinate</name>
        <dbReference type="ChEBI" id="CHEBI:16845"/>
    </ligand>
</feature>
<comment type="similarity">
    <text evidence="1 13">Belongs to the DapB family.</text>
</comment>